<evidence type="ECO:0000313" key="1">
    <source>
        <dbReference type="EMBL" id="MCS2795078.1"/>
    </source>
</evidence>
<comment type="caution">
    <text evidence="1">The sequence shown here is derived from an EMBL/GenBank/DDBJ whole genome shotgun (WGS) entry which is preliminary data.</text>
</comment>
<dbReference type="EMBL" id="JANUTS010000003">
    <property type="protein sequence ID" value="MCS2795078.1"/>
    <property type="molecule type" value="Genomic_DNA"/>
</dbReference>
<proteinExistence type="predicted"/>
<dbReference type="RefSeq" id="WP_258991017.1">
    <property type="nucleotide sequence ID" value="NZ_JANUTS010000003.1"/>
</dbReference>
<organism evidence="1 2">
    <name type="scientific">Bacteroides faecis</name>
    <dbReference type="NCBI Taxonomy" id="674529"/>
    <lineage>
        <taxon>Bacteria</taxon>
        <taxon>Pseudomonadati</taxon>
        <taxon>Bacteroidota</taxon>
        <taxon>Bacteroidia</taxon>
        <taxon>Bacteroidales</taxon>
        <taxon>Bacteroidaceae</taxon>
        <taxon>Bacteroides</taxon>
    </lineage>
</organism>
<protein>
    <submittedName>
        <fullName evidence="1">Uncharacterized protein</fullName>
    </submittedName>
</protein>
<accession>A0AAW5P3Q4</accession>
<evidence type="ECO:0000313" key="2">
    <source>
        <dbReference type="Proteomes" id="UP001204548"/>
    </source>
</evidence>
<dbReference type="AlphaFoldDB" id="A0AAW5P3Q4"/>
<name>A0AAW5P3Q4_9BACE</name>
<reference evidence="1" key="1">
    <citation type="submission" date="2022-08" db="EMBL/GenBank/DDBJ databases">
        <title>Genome Sequencing of Bacteroides fragilis Group Isolates with Nanopore Technology.</title>
        <authorList>
            <person name="Tisza M.J."/>
            <person name="Smith D."/>
            <person name="Dekker J.P."/>
        </authorList>
    </citation>
    <scope>NUCLEOTIDE SEQUENCE</scope>
    <source>
        <strain evidence="1">BFG-351</strain>
    </source>
</reference>
<dbReference type="Proteomes" id="UP001204548">
    <property type="component" value="Unassembled WGS sequence"/>
</dbReference>
<gene>
    <name evidence="1" type="ORF">NXW97_24325</name>
</gene>
<sequence>MIKGKAFSKAFHSRQRNAEELPHYSNLFLEQTRLGIPGFGSRVTSWSGA</sequence>